<reference evidence="3 4" key="1">
    <citation type="submission" date="2024-10" db="EMBL/GenBank/DDBJ databases">
        <title>Updated reference genomes for cyclostephanoid diatoms.</title>
        <authorList>
            <person name="Roberts W.R."/>
            <person name="Alverson A.J."/>
        </authorList>
    </citation>
    <scope>NUCLEOTIDE SEQUENCE [LARGE SCALE GENOMIC DNA]</scope>
    <source>
        <strain evidence="3 4">AJA228-03</strain>
    </source>
</reference>
<evidence type="ECO:0000313" key="3">
    <source>
        <dbReference type="EMBL" id="KAL3826642.1"/>
    </source>
</evidence>
<keyword evidence="4" id="KW-1185">Reference proteome</keyword>
<accession>A0ABD3SQX1</accession>
<feature type="transmembrane region" description="Helical" evidence="2">
    <location>
        <begin position="454"/>
        <end position="473"/>
    </location>
</feature>
<feature type="compositionally biased region" description="Basic and acidic residues" evidence="1">
    <location>
        <begin position="423"/>
        <end position="438"/>
    </location>
</feature>
<evidence type="ECO:0000256" key="1">
    <source>
        <dbReference type="SAM" id="MobiDB-lite"/>
    </source>
</evidence>
<evidence type="ECO:0000256" key="2">
    <source>
        <dbReference type="SAM" id="Phobius"/>
    </source>
</evidence>
<dbReference type="EMBL" id="JALLPB020000017">
    <property type="protein sequence ID" value="KAL3826642.1"/>
    <property type="molecule type" value="Genomic_DNA"/>
</dbReference>
<dbReference type="AlphaFoldDB" id="A0ABD3SQX1"/>
<protein>
    <recommendedName>
        <fullName evidence="5">PDZ domain-containing protein</fullName>
    </recommendedName>
</protein>
<name>A0ABD3SQX1_9STRA</name>
<gene>
    <name evidence="3" type="ORF">ACHAXA_009083</name>
</gene>
<evidence type="ECO:0000313" key="4">
    <source>
        <dbReference type="Proteomes" id="UP001530377"/>
    </source>
</evidence>
<dbReference type="Proteomes" id="UP001530377">
    <property type="component" value="Unassembled WGS sequence"/>
</dbReference>
<evidence type="ECO:0008006" key="5">
    <source>
        <dbReference type="Google" id="ProtNLM"/>
    </source>
</evidence>
<feature type="region of interest" description="Disordered" evidence="1">
    <location>
        <begin position="272"/>
        <end position="299"/>
    </location>
</feature>
<comment type="caution">
    <text evidence="3">The sequence shown here is derived from an EMBL/GenBank/DDBJ whole genome shotgun (WGS) entry which is preliminary data.</text>
</comment>
<keyword evidence="2" id="KW-1133">Transmembrane helix</keyword>
<organism evidence="3 4">
    <name type="scientific">Cyclostephanos tholiformis</name>
    <dbReference type="NCBI Taxonomy" id="382380"/>
    <lineage>
        <taxon>Eukaryota</taxon>
        <taxon>Sar</taxon>
        <taxon>Stramenopiles</taxon>
        <taxon>Ochrophyta</taxon>
        <taxon>Bacillariophyta</taxon>
        <taxon>Coscinodiscophyceae</taxon>
        <taxon>Thalassiosirophycidae</taxon>
        <taxon>Stephanodiscales</taxon>
        <taxon>Stephanodiscaceae</taxon>
        <taxon>Cyclostephanos</taxon>
    </lineage>
</organism>
<sequence>MNVPIKRNWRKPDLVKWLEQNHQLKPSPSPSLMAISVSSSGGEVDAKRLPPPAPVASSATPPPLVGRPLSWLVDVPTGEKLGLFLKTNDAQVGGAEIIKVSPTSTLRGKVNEGDVVMKVDSKLVVSVADFAASEGRARRLEIWKGGGRREKTGEMDLAAPLGRSQVTVVPPPSSVERTDPPSSSAGSLFAMREEMGTDGAITPKVAFPRTVPRSSVVAVAATTTVQTQPARSTLRGQSRPLQRALKLQVAAMEQHQLSHPSPDIAAATRLTTRNGSSDSNDESAVIKKVSKSETASEDKKTLQILGEDDLSKLTYYKLREMLYELHFPLRKGWRKKDLVKFLRNHRLANKDASMNVPHVALALFPAQVTSHSDDRPQDPHTVGSEARVDINKISYDHRLANKDASMSAPHVAVVSLPAQVSSHSDDRPQDPHAVGSEREDFSPLLVESKFRREILFVSILLLVTIASLLVYVLPRLLSSCYLGVPLPSWYRQFTS</sequence>
<feature type="compositionally biased region" description="Basic and acidic residues" evidence="1">
    <location>
        <begin position="290"/>
        <end position="299"/>
    </location>
</feature>
<keyword evidence="2" id="KW-0812">Transmembrane</keyword>
<keyword evidence="2" id="KW-0472">Membrane</keyword>
<feature type="region of interest" description="Disordered" evidence="1">
    <location>
        <begin position="419"/>
        <end position="438"/>
    </location>
</feature>
<proteinExistence type="predicted"/>